<organism evidence="1 2">
    <name type="scientific">Peronosclerospora sorghi</name>
    <dbReference type="NCBI Taxonomy" id="230839"/>
    <lineage>
        <taxon>Eukaryota</taxon>
        <taxon>Sar</taxon>
        <taxon>Stramenopiles</taxon>
        <taxon>Oomycota</taxon>
        <taxon>Peronosporomycetes</taxon>
        <taxon>Peronosporales</taxon>
        <taxon>Peronosporaceae</taxon>
        <taxon>Peronosclerospora</taxon>
    </lineage>
</organism>
<gene>
    <name evidence="1" type="ORF">PsorP6_015988</name>
</gene>
<keyword evidence="2" id="KW-1185">Reference proteome</keyword>
<evidence type="ECO:0000313" key="2">
    <source>
        <dbReference type="Proteomes" id="UP001163321"/>
    </source>
</evidence>
<accession>A0ACC0WNL1</accession>
<comment type="caution">
    <text evidence="1">The sequence shown here is derived from an EMBL/GenBank/DDBJ whole genome shotgun (WGS) entry which is preliminary data.</text>
</comment>
<proteinExistence type="predicted"/>
<evidence type="ECO:0000313" key="1">
    <source>
        <dbReference type="EMBL" id="KAI9920265.1"/>
    </source>
</evidence>
<dbReference type="EMBL" id="CM047589">
    <property type="protein sequence ID" value="KAI9920265.1"/>
    <property type="molecule type" value="Genomic_DNA"/>
</dbReference>
<protein>
    <submittedName>
        <fullName evidence="1">Uncharacterized protein</fullName>
    </submittedName>
</protein>
<name>A0ACC0WNL1_9STRA</name>
<dbReference type="Proteomes" id="UP001163321">
    <property type="component" value="Chromosome 10"/>
</dbReference>
<reference evidence="1 2" key="1">
    <citation type="journal article" date="2022" name="bioRxiv">
        <title>The genome of the oomycete Peronosclerospora sorghi, a cosmopolitan pathogen of maize and sorghum, is inflated with dispersed pseudogenes.</title>
        <authorList>
            <person name="Fletcher K."/>
            <person name="Martin F."/>
            <person name="Isakeit T."/>
            <person name="Cavanaugh K."/>
            <person name="Magill C."/>
            <person name="Michelmore R."/>
        </authorList>
    </citation>
    <scope>NUCLEOTIDE SEQUENCE [LARGE SCALE GENOMIC DNA]</scope>
    <source>
        <strain evidence="1">P6</strain>
    </source>
</reference>
<sequence length="2278" mass="256544">MTASILSQLQRRRLNEVPVTNVLDSIRSVYGLVPLGGQVGGDGGVTPPLRAALTLSWDGIVSVDKSKDEQDETKLWQLLLTSAHLPSTGSETELRTALETIQEEEKQHQTEETHLNIDSVRAKYFAARRVFFAVRIELFRAAIHPHHPNAQTAKEVVDELLREGLRDALLDEIHGRQFFQPPQLQGVSKVERKALLDWQLQFLEEETLLRDLLLLTLVASRETTTLKCAVKIAKTVYNWETRVFQEVFTSSTLIQPVAQEMARKLTQVGLLVVIRLLDTTCDALEEDLRQATKDFFLTKVNVPSVLLLAWAALLGQHYRIIEVLNQDSENVEEFKVILQQTLAAAERLHSFHCFNLLLRSLVSNIKYEESDYLRRRPFLQPTSLNAKNLWTLPNVAATAGLNMSQPQTLPGYNTASIYQVVSAVFLDNMLSSLGYLENIDDVQQLHAMVSFLLPALSSTCVAQPILGIDMESGMMHDVVGPLVALRELLSKARAYLPHSFLPCIEMFTALCCNNQEASSPIVIRQVLKYFNKPRAELETISGIYHPLPPREYYTEIEGRPDRIQCTQSFAYGDANERLVVPSGTIGTIVRNEDNEQVDWLLSDNGGDAFSLWDFLTFSAERFVADVQSNSFTNLHRAKLEDIKVLISFFEFIVQLGQLQDDAQLVVEEIERRWGEARLRRWWINHQLPSPEIYIPQLLKQQISLPTLLSASRENLVSWGIRDRFTREQVLVHLGNQGNLNADSVNFGLVFGGIKSGMTSFGMDGGVHLLRLLLRVLEGFLNTTHESKDDDAMEDDSDGCTPYLHLAVAAFIALRTVLTTTSGVELLVNSFGNIQEDCVSLIVQSGRKIFEIQERLTGEYLVVLATLDIFMSLVRWFCFKEAQSLTDPAFSYENVSCVGNGGFIANERLWFVSAVEFAIDVLSAYESWKFVTATDRCEVAERCYRLLYVLVLPRKYVHERNDMVPSFETTLCQTLSTDMSLLVKLMRSSCALYSAESLTNYRKSITAGDENDVRLSTDAENNALFLLKFLSESNLAEADIERLESLVTTCLRFVVLLITNPNNMMDVQLARKFLLAPIHGGDPKMNKMLTIVSLCWGYIGYSLEKAPAVAYWSLQLLQRAAVVLDYRNDNENSPLSFMNSMGAPFYGHQNLRLICRLFVQLLRISPTQRLPLQKEVITMLALCLEHQPSFVALVLFGDYETNDFKSTDTTNTSTEEVLRPFVVLLEGFFEASERLLEQASDLFCTLLAFLVQIWRGATHNHFGIHQKILTTLEKRPSFWSNVTRALKIHMPLDSVEERGLLDMMLAAATAQGRGNLQTPSGLSEVYLGRSSAYGYLARGLILQFVSYEWHHQASKQSNHSLMEVLDSYREEGLYSHWLRTFTRLDYSSTQMRQYASYLQRVCKRSVPSTNLLREVSVSGISTYLEGLICNVSTLTWQLSGGDNSQLKKASADVGALKLIQWGNLQAAYLHAQLFSLAKWKVFMELCCLQTGEAADSAPDSDESGVPTTTKPFKRKDSMISSPIHTSGSSYFQDMGATSGSASSSEDTMSSRFFGDLTSFGLIRVLADVINTRVSQHEILDYFVLVHLHDLVKLLVSMLHHQLCLIVRKTRDPKLSRTRRRLEESSDDSNLKLKVDATQKLLAVVVKAITAVQNSIEQLSREVGLPRLSQVVPQPSIECTSASLTAFLVANFEQKLESVIDRLFTSLFTAALLLVRHMSQIREQLPHSTTQATQMDTDSQPRPPLQVNLLGHCTKAIALCDDRKQPTKSSRALFQLSCCLFQEILDSLTSVDSKSSGVSMLRMATEIDLNPVIGELTLDQQGISALFHLLVQRFRPSSYSKEVAAKQKEACQILRGLVAVVWNSTMYATSRLHVISMLGSQLVPLLQTQMEREEASSKLRGYTLSVCQDIKTDTSEVKEKLERSVAHRMWCLVLDFVAGLVRLQVEPSSVESDLVNLWDFISRAESLLLAAVTPIPSRRLTYASIAEHQALLRLLNALSGNVSRRKRWRHAFPTNTVILMEQSRQLLRRACVLLSSSSTEKFRQHPEIVHKPKSEGKGTNTAILSSGGLASRSPQSPRSPSAFPYSHPSLLHDHLQAVLDVEKQRGAKFYHEMELELVEIVRLASFLLTKWTASSRDRNILVVLDGVCRVDEEQLLPLLDLIPPSEARSMNGSPGLGHLMLAMDFSLDQLLVEEDVQPEARTTLVLKNTLEACALLFLKTYLLYSEHYEVPKRDRGEFKKYVRKLNARLGDRDSVGVDLRLLQHIEKVRRYESKFFSGFH</sequence>